<evidence type="ECO:0000256" key="3">
    <source>
        <dbReference type="ARBA" id="ARBA00022989"/>
    </source>
</evidence>
<feature type="compositionally biased region" description="Low complexity" evidence="5">
    <location>
        <begin position="726"/>
        <end position="737"/>
    </location>
</feature>
<dbReference type="AlphaFoldDB" id="S8F8S7"/>
<feature type="region of interest" description="Disordered" evidence="5">
    <location>
        <begin position="726"/>
        <end position="866"/>
    </location>
</feature>
<dbReference type="EMBL" id="KE504169">
    <property type="protein sequence ID" value="EPS98065.1"/>
    <property type="molecule type" value="Genomic_DNA"/>
</dbReference>
<keyword evidence="3 6" id="KW-1133">Transmembrane helix</keyword>
<dbReference type="OrthoDB" id="5348404at2759"/>
<evidence type="ECO:0000313" key="7">
    <source>
        <dbReference type="EMBL" id="EPS98065.1"/>
    </source>
</evidence>
<dbReference type="PANTHER" id="PTHR23423">
    <property type="entry name" value="ORGANIC SOLUTE TRANSPORTER-RELATED"/>
    <property type="match status" value="1"/>
</dbReference>
<keyword evidence="8" id="KW-1185">Reference proteome</keyword>
<comment type="subcellular location">
    <subcellularLocation>
        <location evidence="1">Membrane</location>
        <topology evidence="1">Multi-pass membrane protein</topology>
    </subcellularLocation>
</comment>
<feature type="transmembrane region" description="Helical" evidence="6">
    <location>
        <begin position="69"/>
        <end position="90"/>
    </location>
</feature>
<dbReference type="GO" id="GO:0016020">
    <property type="term" value="C:membrane"/>
    <property type="evidence" value="ECO:0007669"/>
    <property type="project" value="UniProtKB-SubCell"/>
</dbReference>
<dbReference type="STRING" id="743788.S8F8S7"/>
<dbReference type="eggNOG" id="KOG2641">
    <property type="taxonomic scope" value="Eukaryota"/>
</dbReference>
<evidence type="ECO:0000256" key="4">
    <source>
        <dbReference type="ARBA" id="ARBA00023136"/>
    </source>
</evidence>
<proteinExistence type="predicted"/>
<dbReference type="SMART" id="SM01417">
    <property type="entry name" value="Solute_trans_a"/>
    <property type="match status" value="1"/>
</dbReference>
<sequence>MSNDNTVNGRCWAEVAEAEPSLTSDGHLATHTIGWIVSGAFSIVAVLTSAWLIWQHLSWYTNKREQRYVVRILLMVPIYAVISFGSYLYWNHSTALLLIRDCYESIVLTSFFYLLLNYISHDTEEQKEVFRRVGLSKEYDLNARRRGKPPSHWVFPLQFIKWKPADGLYFLQLMKWGVLQYCVIRPMTTLAAVILNWVGLYCEDSWGPGWGHIYITVVMSISVTIAMYCLIQLYMPVSEQLAPHKPILKLFAVKAVVFLTFWQATMISLLETFGLIKDTKYMTADNVATGLGAIIECVEMALFALLHIKAYTYTVYRDPAVPRLSRFRALVHALNFKETAVELWRGCVYMAHRARGRETDRTVRRGAVFERLFGKHRWDLTRGDGTGAPAGEKEKDGRQGSLDVGMEVEEVMHVGDERQWLGLGDEYAYGIGYHSRRLREKSDGLEEQIEKELTARGYRQRDSAKDRAGLGEYAPIGQNSPPPARAAARTRAWWRDVYARISRTSADQDPDPEQDTQEQQPSDPPTKSFKRMHGYHVPQMSLDDPPPRSAIKQYRDSQRSRKPPPVLNAFVDLDPPPSPPIPLSPLSIPLLNSPPRASAPRGVVRRLSAQFESLHFTDSQDSRGTAQRDSQKLLPRPPSSTRSPRDSDSFLGRAFTNLPEPTTSVEQLSTGPSSSQSHRTQVRLCAEPVVLPHALDKVRTPQLEAPPSTPAKASSSVVTSPAIMQHMAARAPRRAPALQGVPEDPIAPSDSAATSRQEGWRARRMSSPPGRLASSRGRRSSRPDEPRRQSLGGPVVQPVSPSSPLAPPVRVTRFTPRGVPIVLPTPLAPAAGRDSVSPPISPPRISSAPGSRGPPLDTEYLRRDMP</sequence>
<feature type="compositionally biased region" description="Low complexity" evidence="5">
    <location>
        <begin position="766"/>
        <end position="775"/>
    </location>
</feature>
<feature type="compositionally biased region" description="Low complexity" evidence="5">
    <location>
        <begin position="789"/>
        <end position="803"/>
    </location>
</feature>
<accession>S8F8S7</accession>
<feature type="compositionally biased region" description="Low complexity" evidence="5">
    <location>
        <begin position="710"/>
        <end position="719"/>
    </location>
</feature>
<name>S8F8S7_FOMSC</name>
<dbReference type="Proteomes" id="UP000015241">
    <property type="component" value="Unassembled WGS sequence"/>
</dbReference>
<organism evidence="7 8">
    <name type="scientific">Fomitopsis schrenkii</name>
    <name type="common">Brown rot fungus</name>
    <dbReference type="NCBI Taxonomy" id="2126942"/>
    <lineage>
        <taxon>Eukaryota</taxon>
        <taxon>Fungi</taxon>
        <taxon>Dikarya</taxon>
        <taxon>Basidiomycota</taxon>
        <taxon>Agaricomycotina</taxon>
        <taxon>Agaricomycetes</taxon>
        <taxon>Polyporales</taxon>
        <taxon>Fomitopsis</taxon>
    </lineage>
</organism>
<dbReference type="HOGENOM" id="CLU_009307_0_0_1"/>
<feature type="compositionally biased region" description="Polar residues" evidence="5">
    <location>
        <begin position="659"/>
        <end position="679"/>
    </location>
</feature>
<feature type="region of interest" description="Disordered" evidence="5">
    <location>
        <begin position="700"/>
        <end position="719"/>
    </location>
</feature>
<evidence type="ECO:0000256" key="1">
    <source>
        <dbReference type="ARBA" id="ARBA00004141"/>
    </source>
</evidence>
<feature type="transmembrane region" description="Helical" evidence="6">
    <location>
        <begin position="178"/>
        <end position="200"/>
    </location>
</feature>
<reference evidence="7 8" key="1">
    <citation type="journal article" date="2012" name="Science">
        <title>The Paleozoic origin of enzymatic lignin decomposition reconstructed from 31 fungal genomes.</title>
        <authorList>
            <person name="Floudas D."/>
            <person name="Binder M."/>
            <person name="Riley R."/>
            <person name="Barry K."/>
            <person name="Blanchette R.A."/>
            <person name="Henrissat B."/>
            <person name="Martinez A.T."/>
            <person name="Otillar R."/>
            <person name="Spatafora J.W."/>
            <person name="Yadav J.S."/>
            <person name="Aerts A."/>
            <person name="Benoit I."/>
            <person name="Boyd A."/>
            <person name="Carlson A."/>
            <person name="Copeland A."/>
            <person name="Coutinho P.M."/>
            <person name="de Vries R.P."/>
            <person name="Ferreira P."/>
            <person name="Findley K."/>
            <person name="Foster B."/>
            <person name="Gaskell J."/>
            <person name="Glotzer D."/>
            <person name="Gorecki P."/>
            <person name="Heitman J."/>
            <person name="Hesse C."/>
            <person name="Hori C."/>
            <person name="Igarashi K."/>
            <person name="Jurgens J.A."/>
            <person name="Kallen N."/>
            <person name="Kersten P."/>
            <person name="Kohler A."/>
            <person name="Kuees U."/>
            <person name="Kumar T.K.A."/>
            <person name="Kuo A."/>
            <person name="LaButti K."/>
            <person name="Larrondo L.F."/>
            <person name="Lindquist E."/>
            <person name="Ling A."/>
            <person name="Lombard V."/>
            <person name="Lucas S."/>
            <person name="Lundell T."/>
            <person name="Martin R."/>
            <person name="McLaughlin D.J."/>
            <person name="Morgenstern I."/>
            <person name="Morin E."/>
            <person name="Murat C."/>
            <person name="Nagy L.G."/>
            <person name="Nolan M."/>
            <person name="Ohm R.A."/>
            <person name="Patyshakuliyeva A."/>
            <person name="Rokas A."/>
            <person name="Ruiz-Duenas F.J."/>
            <person name="Sabat G."/>
            <person name="Salamov A."/>
            <person name="Samejima M."/>
            <person name="Schmutz J."/>
            <person name="Slot J.C."/>
            <person name="St John F."/>
            <person name="Stenlid J."/>
            <person name="Sun H."/>
            <person name="Sun S."/>
            <person name="Syed K."/>
            <person name="Tsang A."/>
            <person name="Wiebenga A."/>
            <person name="Young D."/>
            <person name="Pisabarro A."/>
            <person name="Eastwood D.C."/>
            <person name="Martin F."/>
            <person name="Cullen D."/>
            <person name="Grigoriev I.V."/>
            <person name="Hibbett D.S."/>
        </authorList>
    </citation>
    <scope>NUCLEOTIDE SEQUENCE</scope>
    <source>
        <strain evidence="8">FP-58527</strain>
    </source>
</reference>
<dbReference type="InParanoid" id="S8F8S7"/>
<feature type="transmembrane region" description="Helical" evidence="6">
    <location>
        <begin position="212"/>
        <end position="235"/>
    </location>
</feature>
<keyword evidence="4 6" id="KW-0472">Membrane</keyword>
<evidence type="ECO:0000313" key="8">
    <source>
        <dbReference type="Proteomes" id="UP000015241"/>
    </source>
</evidence>
<feature type="region of interest" description="Disordered" evidence="5">
    <location>
        <begin position="382"/>
        <end position="401"/>
    </location>
</feature>
<feature type="compositionally biased region" description="Basic and acidic residues" evidence="5">
    <location>
        <begin position="452"/>
        <end position="469"/>
    </location>
</feature>
<protein>
    <recommendedName>
        <fullName evidence="9">DUF300-domain-containing protein</fullName>
    </recommendedName>
</protein>
<feature type="compositionally biased region" description="Low complexity" evidence="5">
    <location>
        <begin position="843"/>
        <end position="855"/>
    </location>
</feature>
<keyword evidence="2 6" id="KW-0812">Transmembrane</keyword>
<feature type="transmembrane region" description="Helical" evidence="6">
    <location>
        <begin position="33"/>
        <end position="57"/>
    </location>
</feature>
<feature type="transmembrane region" description="Helical" evidence="6">
    <location>
        <begin position="287"/>
        <end position="308"/>
    </location>
</feature>
<evidence type="ECO:0000256" key="2">
    <source>
        <dbReference type="ARBA" id="ARBA00022692"/>
    </source>
</evidence>
<evidence type="ECO:0008006" key="9">
    <source>
        <dbReference type="Google" id="ProtNLM"/>
    </source>
</evidence>
<evidence type="ECO:0000256" key="6">
    <source>
        <dbReference type="SAM" id="Phobius"/>
    </source>
</evidence>
<feature type="region of interest" description="Disordered" evidence="5">
    <location>
        <begin position="503"/>
        <end position="574"/>
    </location>
</feature>
<feature type="region of interest" description="Disordered" evidence="5">
    <location>
        <begin position="452"/>
        <end position="488"/>
    </location>
</feature>
<feature type="compositionally biased region" description="Polar residues" evidence="5">
    <location>
        <begin position="616"/>
        <end position="628"/>
    </location>
</feature>
<gene>
    <name evidence="7" type="ORF">FOMPIDRAFT_1061539</name>
</gene>
<feature type="region of interest" description="Disordered" evidence="5">
    <location>
        <begin position="615"/>
        <end position="681"/>
    </location>
</feature>
<dbReference type="InterPro" id="IPR005178">
    <property type="entry name" value="Ostalpha/TMEM184C"/>
</dbReference>
<feature type="transmembrane region" description="Helical" evidence="6">
    <location>
        <begin position="247"/>
        <end position="267"/>
    </location>
</feature>
<dbReference type="Pfam" id="PF03619">
    <property type="entry name" value="Solute_trans_a"/>
    <property type="match status" value="1"/>
</dbReference>
<evidence type="ECO:0000256" key="5">
    <source>
        <dbReference type="SAM" id="MobiDB-lite"/>
    </source>
</evidence>